<feature type="non-terminal residue" evidence="2">
    <location>
        <position position="1"/>
    </location>
</feature>
<protein>
    <submittedName>
        <fullName evidence="2">Uncharacterized protein</fullName>
    </submittedName>
</protein>
<gene>
    <name evidence="2" type="ORF">S01H1_64209</name>
</gene>
<sequence length="176" mass="19953">TKRISIHVSRTDEDTEPGSDISTDFTQFDSIKDLFVQPDAGTPLQNTLTKISFLPDGTVTAETSAGDYVNFPQIWNTNSPSVTDPENFEIRCTMLQGDDIPDGDILDMWLNLSSEKSWQYTVLVSDFGQLFRREIIEFGEFTFEIREVGRPDTVQSKRIFMQCGISPFEFDQTGDN</sequence>
<name>X0XWV1_9ZZZZ</name>
<dbReference type="AlphaFoldDB" id="X0XWV1"/>
<proteinExistence type="predicted"/>
<organism evidence="2">
    <name type="scientific">marine sediment metagenome</name>
    <dbReference type="NCBI Taxonomy" id="412755"/>
    <lineage>
        <taxon>unclassified sequences</taxon>
        <taxon>metagenomes</taxon>
        <taxon>ecological metagenomes</taxon>
    </lineage>
</organism>
<dbReference type="EMBL" id="BARS01042308">
    <property type="protein sequence ID" value="GAG41028.1"/>
    <property type="molecule type" value="Genomic_DNA"/>
</dbReference>
<accession>X0XWV1</accession>
<evidence type="ECO:0000313" key="2">
    <source>
        <dbReference type="EMBL" id="GAG41028.1"/>
    </source>
</evidence>
<evidence type="ECO:0000256" key="1">
    <source>
        <dbReference type="SAM" id="MobiDB-lite"/>
    </source>
</evidence>
<reference evidence="2" key="1">
    <citation type="journal article" date="2014" name="Front. Microbiol.">
        <title>High frequency of phylogenetically diverse reductive dehalogenase-homologous genes in deep subseafloor sedimentary metagenomes.</title>
        <authorList>
            <person name="Kawai M."/>
            <person name="Futagami T."/>
            <person name="Toyoda A."/>
            <person name="Takaki Y."/>
            <person name="Nishi S."/>
            <person name="Hori S."/>
            <person name="Arai W."/>
            <person name="Tsubouchi T."/>
            <person name="Morono Y."/>
            <person name="Uchiyama I."/>
            <person name="Ito T."/>
            <person name="Fujiyama A."/>
            <person name="Inagaki F."/>
            <person name="Takami H."/>
        </authorList>
    </citation>
    <scope>NUCLEOTIDE SEQUENCE</scope>
    <source>
        <strain evidence="2">Expedition CK06-06</strain>
    </source>
</reference>
<comment type="caution">
    <text evidence="2">The sequence shown here is derived from an EMBL/GenBank/DDBJ whole genome shotgun (WGS) entry which is preliminary data.</text>
</comment>
<feature type="region of interest" description="Disordered" evidence="1">
    <location>
        <begin position="1"/>
        <end position="22"/>
    </location>
</feature>